<keyword evidence="8" id="KW-1185">Reference proteome</keyword>
<dbReference type="SUPFAM" id="SSF47090">
    <property type="entry name" value="PGBD-like"/>
    <property type="match status" value="1"/>
</dbReference>
<dbReference type="CDD" id="cd06583">
    <property type="entry name" value="PGRP"/>
    <property type="match status" value="1"/>
</dbReference>
<dbReference type="InterPro" id="IPR036505">
    <property type="entry name" value="Amidase/PGRP_sf"/>
</dbReference>
<dbReference type="GO" id="GO:0071555">
    <property type="term" value="P:cell wall organization"/>
    <property type="evidence" value="ECO:0007669"/>
    <property type="project" value="UniProtKB-KW"/>
</dbReference>
<evidence type="ECO:0000256" key="1">
    <source>
        <dbReference type="ARBA" id="ARBA00001561"/>
    </source>
</evidence>
<dbReference type="InterPro" id="IPR036366">
    <property type="entry name" value="PGBDSf"/>
</dbReference>
<dbReference type="InterPro" id="IPR036365">
    <property type="entry name" value="PGBD-like_sf"/>
</dbReference>
<gene>
    <name evidence="7" type="ORF">TMPK1_20090</name>
</gene>
<dbReference type="Gene3D" id="1.10.101.10">
    <property type="entry name" value="PGBD-like superfamily/PGBD"/>
    <property type="match status" value="1"/>
</dbReference>
<dbReference type="PANTHER" id="PTHR30417">
    <property type="entry name" value="N-ACETYLMURAMOYL-L-ALANINE AMIDASE AMID"/>
    <property type="match status" value="1"/>
</dbReference>
<dbReference type="AlphaFoldDB" id="A0A8S8XCH0"/>
<dbReference type="PANTHER" id="PTHR30417:SF1">
    <property type="entry name" value="N-ACETYLMURAMOYL-L-ALANINE AMIDASE AMID"/>
    <property type="match status" value="1"/>
</dbReference>
<dbReference type="SUPFAM" id="SSF55846">
    <property type="entry name" value="N-acetylmuramoyl-L-alanine amidase-like"/>
    <property type="match status" value="1"/>
</dbReference>
<dbReference type="InterPro" id="IPR051206">
    <property type="entry name" value="NAMLAA_amidase_2"/>
</dbReference>
<evidence type="ECO:0000259" key="6">
    <source>
        <dbReference type="SMART" id="SM00644"/>
    </source>
</evidence>
<dbReference type="InterPro" id="IPR002502">
    <property type="entry name" value="Amidase_domain"/>
</dbReference>
<comment type="similarity">
    <text evidence="2">Belongs to the N-acetylmuramoyl-L-alanine amidase 2 family.</text>
</comment>
<evidence type="ECO:0000313" key="8">
    <source>
        <dbReference type="Proteomes" id="UP000681075"/>
    </source>
</evidence>
<dbReference type="GO" id="GO:0009254">
    <property type="term" value="P:peptidoglycan turnover"/>
    <property type="evidence" value="ECO:0007669"/>
    <property type="project" value="TreeGrafter"/>
</dbReference>
<dbReference type="GO" id="GO:0009253">
    <property type="term" value="P:peptidoglycan catabolic process"/>
    <property type="evidence" value="ECO:0007669"/>
    <property type="project" value="InterPro"/>
</dbReference>
<comment type="catalytic activity">
    <reaction evidence="1">
        <text>Hydrolyzes the link between N-acetylmuramoyl residues and L-amino acid residues in certain cell-wall glycopeptides.</text>
        <dbReference type="EC" id="3.5.1.28"/>
    </reaction>
</comment>
<dbReference type="SMART" id="SM00644">
    <property type="entry name" value="Ami_2"/>
    <property type="match status" value="1"/>
</dbReference>
<evidence type="ECO:0000256" key="3">
    <source>
        <dbReference type="ARBA" id="ARBA00011901"/>
    </source>
</evidence>
<dbReference type="GO" id="GO:0019867">
    <property type="term" value="C:outer membrane"/>
    <property type="evidence" value="ECO:0007669"/>
    <property type="project" value="TreeGrafter"/>
</dbReference>
<keyword evidence="5" id="KW-0961">Cell wall biogenesis/degradation</keyword>
<protein>
    <recommendedName>
        <fullName evidence="3">N-acetylmuramoyl-L-alanine amidase</fullName>
        <ecNumber evidence="3">3.5.1.28</ecNumber>
    </recommendedName>
</protein>
<evidence type="ECO:0000256" key="4">
    <source>
        <dbReference type="ARBA" id="ARBA00022801"/>
    </source>
</evidence>
<feature type="domain" description="N-acetylmuramoyl-L-alanine amidase" evidence="6">
    <location>
        <begin position="1"/>
        <end position="124"/>
    </location>
</feature>
<evidence type="ECO:0000256" key="2">
    <source>
        <dbReference type="ARBA" id="ARBA00007553"/>
    </source>
</evidence>
<proteinExistence type="inferred from homology"/>
<comment type="caution">
    <text evidence="7">The sequence shown here is derived from an EMBL/GenBank/DDBJ whole genome shotgun (WGS) entry which is preliminary data.</text>
</comment>
<accession>A0A8S8XCH0</accession>
<dbReference type="GO" id="GO:0008745">
    <property type="term" value="F:N-acetylmuramoyl-L-alanine amidase activity"/>
    <property type="evidence" value="ECO:0007669"/>
    <property type="project" value="UniProtKB-EC"/>
</dbReference>
<reference evidence="7" key="1">
    <citation type="submission" date="2021-02" db="EMBL/GenBank/DDBJ databases">
        <title>Genome sequence of Rhodospirillales sp. strain TMPK1 isolated from soil.</title>
        <authorList>
            <person name="Nakai R."/>
            <person name="Kusada H."/>
            <person name="Tamaki H."/>
        </authorList>
    </citation>
    <scope>NUCLEOTIDE SEQUENCE</scope>
    <source>
        <strain evidence="7">TMPK1</strain>
    </source>
</reference>
<evidence type="ECO:0000313" key="7">
    <source>
        <dbReference type="EMBL" id="GIL39772.1"/>
    </source>
</evidence>
<dbReference type="Proteomes" id="UP000681075">
    <property type="component" value="Unassembled WGS sequence"/>
</dbReference>
<dbReference type="EC" id="3.5.1.28" evidence="3"/>
<sequence length="205" mass="22524">MLVLHYTGMRDAASALARLCDPASQVSAHYVVDEDGTIYRLVEETQRAWHAGVSQWRDIRDVNSRSIGIEIVNPGHDFAYHPFPAAQMAAVADLAHDILGRHPIPPRNVVGHSDIAPARKIDPGEKFDWRGLAAQKIGLFPLARETTSRSLLDLLAAYGYDVRDAAAAIGAFQRHFRTSRINGVEDAECRELAAALSKLAGLNYE</sequence>
<organism evidence="7 8">
    <name type="scientific">Roseiterribacter gracilis</name>
    <dbReference type="NCBI Taxonomy" id="2812848"/>
    <lineage>
        <taxon>Bacteria</taxon>
        <taxon>Pseudomonadati</taxon>
        <taxon>Pseudomonadota</taxon>
        <taxon>Alphaproteobacteria</taxon>
        <taxon>Rhodospirillales</taxon>
        <taxon>Roseiterribacteraceae</taxon>
        <taxon>Roseiterribacter</taxon>
    </lineage>
</organism>
<dbReference type="Pfam" id="PF01510">
    <property type="entry name" value="Amidase_2"/>
    <property type="match status" value="1"/>
</dbReference>
<keyword evidence="4" id="KW-0378">Hydrolase</keyword>
<name>A0A8S8XCH0_9PROT</name>
<dbReference type="Gene3D" id="3.40.80.10">
    <property type="entry name" value="Peptidoglycan recognition protein-like"/>
    <property type="match status" value="1"/>
</dbReference>
<dbReference type="EMBL" id="BOPV01000001">
    <property type="protein sequence ID" value="GIL39772.1"/>
    <property type="molecule type" value="Genomic_DNA"/>
</dbReference>
<evidence type="ECO:0000256" key="5">
    <source>
        <dbReference type="ARBA" id="ARBA00023316"/>
    </source>
</evidence>